<dbReference type="InterPro" id="IPR000058">
    <property type="entry name" value="Znf_AN1"/>
</dbReference>
<dbReference type="InterPro" id="IPR050652">
    <property type="entry name" value="AN1_A20_ZnFinger"/>
</dbReference>
<evidence type="ECO:0000313" key="3">
    <source>
        <dbReference type="EMBL" id="KAG6656497.1"/>
    </source>
</evidence>
<feature type="domain" description="AN1-type" evidence="2">
    <location>
        <begin position="73"/>
        <end position="119"/>
    </location>
</feature>
<dbReference type="PANTHER" id="PTHR10634">
    <property type="entry name" value="AN1-TYPE ZINC FINGER PROTEIN"/>
    <property type="match status" value="1"/>
</dbReference>
<sequence length="136" mass="15342">MGNTLGFKYLHFNCPGYQFSQDMVYLSQCYKDFQKQELAKAEEEVLAEAVQSLFLEDPVNSDVASTIEGSTSRDAKERCKSFNKKVGLTGFLCRWGNVFCGMHRHPEVHACSVDLKAVGKDVLAKQLNLVRKDDKL</sequence>
<dbReference type="SMART" id="SM00154">
    <property type="entry name" value="ZnF_AN1"/>
    <property type="match status" value="1"/>
</dbReference>
<accession>A0A8T1QPT3</accession>
<protein>
    <recommendedName>
        <fullName evidence="2">AN1-type domain-containing protein</fullName>
    </recommendedName>
</protein>
<keyword evidence="4" id="KW-1185">Reference proteome</keyword>
<reference evidence="3" key="1">
    <citation type="submission" date="2020-12" db="EMBL/GenBank/DDBJ databases">
        <title>WGS assembly of Carya illinoinensis cv. Pawnee.</title>
        <authorList>
            <person name="Platts A."/>
            <person name="Shu S."/>
            <person name="Wright S."/>
            <person name="Barry K."/>
            <person name="Edger P."/>
            <person name="Pires J.C."/>
            <person name="Schmutz J."/>
        </authorList>
    </citation>
    <scope>NUCLEOTIDE SEQUENCE</scope>
    <source>
        <tissue evidence="3">Leaf</tissue>
    </source>
</reference>
<dbReference type="PROSITE" id="PS51039">
    <property type="entry name" value="ZF_AN1"/>
    <property type="match status" value="1"/>
</dbReference>
<dbReference type="PANTHER" id="PTHR10634:SF124">
    <property type="entry name" value="ZINC FINGER A20 AND AN1 DOMAIN-CONTAINING STRESS-ASSOCIATED PROTEIN 8-RELATED"/>
    <property type="match status" value="1"/>
</dbReference>
<comment type="caution">
    <text evidence="3">The sequence shown here is derived from an EMBL/GenBank/DDBJ whole genome shotgun (WGS) entry which is preliminary data.</text>
</comment>
<keyword evidence="1" id="KW-0862">Zinc</keyword>
<dbReference type="Proteomes" id="UP000811609">
    <property type="component" value="Chromosome 4"/>
</dbReference>
<gene>
    <name evidence="3" type="ORF">CIPAW_04G026800</name>
</gene>
<keyword evidence="1" id="KW-0479">Metal-binding</keyword>
<keyword evidence="1" id="KW-0863">Zinc-finger</keyword>
<name>A0A8T1QPT3_CARIL</name>
<dbReference type="GO" id="GO:0008270">
    <property type="term" value="F:zinc ion binding"/>
    <property type="evidence" value="ECO:0007669"/>
    <property type="project" value="UniProtKB-KW"/>
</dbReference>
<organism evidence="3 4">
    <name type="scientific">Carya illinoinensis</name>
    <name type="common">Pecan</name>
    <dbReference type="NCBI Taxonomy" id="32201"/>
    <lineage>
        <taxon>Eukaryota</taxon>
        <taxon>Viridiplantae</taxon>
        <taxon>Streptophyta</taxon>
        <taxon>Embryophyta</taxon>
        <taxon>Tracheophyta</taxon>
        <taxon>Spermatophyta</taxon>
        <taxon>Magnoliopsida</taxon>
        <taxon>eudicotyledons</taxon>
        <taxon>Gunneridae</taxon>
        <taxon>Pentapetalae</taxon>
        <taxon>rosids</taxon>
        <taxon>fabids</taxon>
        <taxon>Fagales</taxon>
        <taxon>Juglandaceae</taxon>
        <taxon>Carya</taxon>
    </lineage>
</organism>
<dbReference type="AlphaFoldDB" id="A0A8T1QPT3"/>
<dbReference type="EMBL" id="CM031812">
    <property type="protein sequence ID" value="KAG6656497.1"/>
    <property type="molecule type" value="Genomic_DNA"/>
</dbReference>
<evidence type="ECO:0000259" key="2">
    <source>
        <dbReference type="PROSITE" id="PS51039"/>
    </source>
</evidence>
<evidence type="ECO:0000313" key="4">
    <source>
        <dbReference type="Proteomes" id="UP000811609"/>
    </source>
</evidence>
<evidence type="ECO:0000256" key="1">
    <source>
        <dbReference type="PROSITE-ProRule" id="PRU00449"/>
    </source>
</evidence>
<proteinExistence type="predicted"/>